<evidence type="ECO:0000259" key="2">
    <source>
        <dbReference type="PROSITE" id="PS51208"/>
    </source>
</evidence>
<dbReference type="STRING" id="1184151.AW736_21235"/>
<dbReference type="InterPro" id="IPR005546">
    <property type="entry name" value="Autotransporte_beta"/>
</dbReference>
<dbReference type="InterPro" id="IPR013425">
    <property type="entry name" value="Autotrns_rpt"/>
</dbReference>
<comment type="caution">
    <text evidence="3">The sequence shown here is derived from an EMBL/GenBank/DDBJ whole genome shotgun (WGS) entry which is preliminary data.</text>
</comment>
<proteinExistence type="predicted"/>
<dbReference type="Pfam" id="PF03797">
    <property type="entry name" value="Autotransporter"/>
    <property type="match status" value="1"/>
</dbReference>
<name>A0A178IFX1_9BACT</name>
<protein>
    <recommendedName>
        <fullName evidence="2">Autotransporter domain-containing protein</fullName>
    </recommendedName>
</protein>
<dbReference type="EMBL" id="LRRQ01000149">
    <property type="protein sequence ID" value="OAM88035.1"/>
    <property type="molecule type" value="Genomic_DNA"/>
</dbReference>
<organism evidence="3 4">
    <name type="scientific">Termitidicoccus mucosus</name>
    <dbReference type="NCBI Taxonomy" id="1184151"/>
    <lineage>
        <taxon>Bacteria</taxon>
        <taxon>Pseudomonadati</taxon>
        <taxon>Verrucomicrobiota</taxon>
        <taxon>Opitutia</taxon>
        <taxon>Opitutales</taxon>
        <taxon>Opitutaceae</taxon>
        <taxon>Termitidicoccus</taxon>
    </lineage>
</organism>
<dbReference type="InterPro" id="IPR011050">
    <property type="entry name" value="Pectin_lyase_fold/virulence"/>
</dbReference>
<dbReference type="Pfam" id="PF12951">
    <property type="entry name" value="PATR"/>
    <property type="match status" value="5"/>
</dbReference>
<keyword evidence="4" id="KW-1185">Reference proteome</keyword>
<evidence type="ECO:0000313" key="3">
    <source>
        <dbReference type="EMBL" id="OAM88035.1"/>
    </source>
</evidence>
<dbReference type="SUPFAM" id="SSF103515">
    <property type="entry name" value="Autotransporter"/>
    <property type="match status" value="1"/>
</dbReference>
<dbReference type="Gene3D" id="2.40.128.130">
    <property type="entry name" value="Autotransporter beta-domain"/>
    <property type="match status" value="1"/>
</dbReference>
<evidence type="ECO:0000313" key="4">
    <source>
        <dbReference type="Proteomes" id="UP000078486"/>
    </source>
</evidence>
<dbReference type="PROSITE" id="PS51208">
    <property type="entry name" value="AUTOTRANSPORTER"/>
    <property type="match status" value="1"/>
</dbReference>
<dbReference type="RefSeq" id="WP_068772289.1">
    <property type="nucleotide sequence ID" value="NZ_KV441843.1"/>
</dbReference>
<dbReference type="Proteomes" id="UP000078486">
    <property type="component" value="Unassembled WGS sequence"/>
</dbReference>
<evidence type="ECO:0000256" key="1">
    <source>
        <dbReference type="ARBA" id="ARBA00022729"/>
    </source>
</evidence>
<feature type="domain" description="Autotransporter" evidence="2">
    <location>
        <begin position="1495"/>
        <end position="1772"/>
    </location>
</feature>
<dbReference type="OrthoDB" id="175489at2"/>
<dbReference type="SMART" id="SM00869">
    <property type="entry name" value="Autotransporter"/>
    <property type="match status" value="1"/>
</dbReference>
<dbReference type="SUPFAM" id="SSF51126">
    <property type="entry name" value="Pectin lyase-like"/>
    <property type="match status" value="3"/>
</dbReference>
<reference evidence="3 4" key="1">
    <citation type="submission" date="2016-01" db="EMBL/GenBank/DDBJ databases">
        <title>High potential of lignocellulose degradation of a new Verrucomicrobia species.</title>
        <authorList>
            <person name="Wang Y."/>
            <person name="Shi Y."/>
            <person name="Qiu Z."/>
            <person name="Liu S."/>
            <person name="Yang H."/>
        </authorList>
    </citation>
    <scope>NUCLEOTIDE SEQUENCE [LARGE SCALE GENOMIC DNA]</scope>
    <source>
        <strain evidence="3 4">TSB47</strain>
    </source>
</reference>
<sequence>MKQTLQIAAAPSASGIIFAAAARALLVLSASLAVMAGLKAEDFTGTLYWDPSVSGSTTLGGSGTWSDTNVWWNASGPASLTWVSGTTGTVKDYGDLRFGGLGQSGTYKLTLDLDTIQKPLATSPAATSSNLTILGFRFSGDYEMTSAAANGTVIEALGSYSSVRLFVDSGKHLHINGSDNPITIQANANVSGGNNPANNGARHTILLAGGGHFTLSGSVTVNHGSSLNGRISIGEVTDSAMTTLDLDGPGVLLQGARLWLDNAIVNVDGSVIALSGNATSQTLRSVLHIGSLIADASTAPSVLNINSGTVSALGNPSASALASGVWYLDSGTAGSGGTINLNGGELITTNIQVNSAATASQTAEFIFNGGTLSVAASAATNHLNTFINGFQNSETNRVAIAEGGAYINTEAIPGKRADILSVISGSGNLVKLGANSTLGLNAVNTYTGTTIVISGSMRLGVADAIAASRAVEVRAGATIYPGGVPQILRQLSGDGAINRGNATVTLRNDLADTSFAGTLTYSTSGTYVKDGAKTLALAGDNSAYAARFLVSEGALLLASGANLGGLVTVENGAILGGLGTATGTVALNSGGILQPGTAAAGVLTVDTLQLNAGSILGFNIDAGNASSSLNVTNPVTFLSGSAADIVLNLNALISGTYDLGNITSLDNAVVKYDGLSIGGRQSADLDIIGGTNLQLTLDAGSSLKVIWTGQNDGVWNLSGTNWKKESDSSAVPFVFGDTVVFDDSLTTDRRDITLATDITVSDMIVSGTGNYSFTSRAITTDAASVNGSSLTGATGKLVMNGTGTLTLAPTGTNDFKGGIELQNGTLVAATSGALGAAGLTGSGTLAKTGTDVLDIATDKLAGTIALNIDEGILRLSKSTSGAYTFANQLTGDGMLAVKLTGIADTLSLGAGSTGGFSGTLAIESASFTLDASSAAQLSTASLSVGAGSHINKASGDMSIAGLSLDGGTIQFAVNGISPDGILTVGTLNTGSAGAETVVMMDLGSGGSSTQLNPAVPPATNILDHDNGSATGEKVIAVTGSITGAGTLKLTGTDGNPVAGSITSVIEQYVPGSGTLKENVADATYSAALVTGSDGVYLGSALTSISVYDGKQLILDNSAPGVDNAFTIGISGSGGLRVRASGTIVLSGSNTYTGITMLASGVTRAARADIFKDSAGVSISAGATFETGGADQTLRHLHGAGTLDLGGATLTLTAEEHYISEFSGALTGAGHIIKTGSGALTLSGVSTRGTGTTGISEGRLIIKNNLSALGSGVVSFSSSSAVLEFNTITSGTYNSAITGGGIVAVRDSNFAFGNSGNRLSEFILINSTVLPTSSVHALGSTTSHVYIDPTSALYVSYGHSTTTNALRVGSVTVAAGGKLLYGLNGAVNKFDLTGGGVAVEDGAVIGFAGRVADGIYDLVEDGFGTIDRQGALVLDKGPNKMVQWRATDNGDIELITLSFDPTVQVSMTFDAMTAAMSAVYNRMSESFLLPVIEANRSSKINGLWMRGFASSAEYDETADQYGHTEDTYGVVVGFDALSKNRKYLMGVYGGFAGSTLETDANAKGEADQQFAGLYGAAKWGRFYIGIDGMAGWSKSDNTRHQADGGVSEGTSNANYYGGSVEAGLVFHPTQTFTLKPAVGLHYLNAEFGAYKERGDSAIAYPDVDQDLLQSLVSVQASWKFTTPWGWPSMADLTYAWRQGISEKSDDVVVRFVSDTTQAPYAIRAGDYARGGHSIGGGIRSIVNDSLSLGLAYDFEIASHRSRHTVNGTVRWSW</sequence>
<accession>A0A178IFX1</accession>
<gene>
    <name evidence="3" type="ORF">AW736_21235</name>
</gene>
<dbReference type="InterPro" id="IPR036709">
    <property type="entry name" value="Autotransporte_beta_dom_sf"/>
</dbReference>
<keyword evidence="1" id="KW-0732">Signal</keyword>